<evidence type="ECO:0000256" key="1">
    <source>
        <dbReference type="SAM" id="MobiDB-lite"/>
    </source>
</evidence>
<dbReference type="Pfam" id="PF16026">
    <property type="entry name" value="MIEAP"/>
    <property type="match status" value="1"/>
</dbReference>
<evidence type="ECO:0000313" key="4">
    <source>
        <dbReference type="Proteomes" id="UP000828390"/>
    </source>
</evidence>
<gene>
    <name evidence="3" type="ORF">DPMN_116827</name>
</gene>
<feature type="region of interest" description="Disordered" evidence="1">
    <location>
        <begin position="22"/>
        <end position="44"/>
    </location>
</feature>
<name>A0A9D4QUB2_DREPO</name>
<feature type="domain" description="Mitochondria-eating protein C-terminal" evidence="2">
    <location>
        <begin position="45"/>
        <end position="244"/>
    </location>
</feature>
<reference evidence="3" key="2">
    <citation type="submission" date="2020-11" db="EMBL/GenBank/DDBJ databases">
        <authorList>
            <person name="McCartney M.A."/>
            <person name="Auch B."/>
            <person name="Kono T."/>
            <person name="Mallez S."/>
            <person name="Becker A."/>
            <person name="Gohl D.M."/>
            <person name="Silverstein K.A.T."/>
            <person name="Koren S."/>
            <person name="Bechman K.B."/>
            <person name="Herman A."/>
            <person name="Abrahante J.E."/>
            <person name="Garbe J."/>
        </authorList>
    </citation>
    <scope>NUCLEOTIDE SEQUENCE</scope>
    <source>
        <strain evidence="3">Duluth1</strain>
        <tissue evidence="3">Whole animal</tissue>
    </source>
</reference>
<accession>A0A9D4QUB2</accession>
<dbReference type="OrthoDB" id="6123715at2759"/>
<proteinExistence type="predicted"/>
<dbReference type="Proteomes" id="UP000828390">
    <property type="component" value="Unassembled WGS sequence"/>
</dbReference>
<keyword evidence="4" id="KW-1185">Reference proteome</keyword>
<protein>
    <recommendedName>
        <fullName evidence="2">Mitochondria-eating protein C-terminal domain-containing protein</fullName>
    </recommendedName>
</protein>
<comment type="caution">
    <text evidence="3">The sequence shown here is derived from an EMBL/GenBank/DDBJ whole genome shotgun (WGS) entry which is preliminary data.</text>
</comment>
<evidence type="ECO:0000313" key="3">
    <source>
        <dbReference type="EMBL" id="KAH3843313.1"/>
    </source>
</evidence>
<organism evidence="3 4">
    <name type="scientific">Dreissena polymorpha</name>
    <name type="common">Zebra mussel</name>
    <name type="synonym">Mytilus polymorpha</name>
    <dbReference type="NCBI Taxonomy" id="45954"/>
    <lineage>
        <taxon>Eukaryota</taxon>
        <taxon>Metazoa</taxon>
        <taxon>Spiralia</taxon>
        <taxon>Lophotrochozoa</taxon>
        <taxon>Mollusca</taxon>
        <taxon>Bivalvia</taxon>
        <taxon>Autobranchia</taxon>
        <taxon>Heteroconchia</taxon>
        <taxon>Euheterodonta</taxon>
        <taxon>Imparidentia</taxon>
        <taxon>Neoheterodontei</taxon>
        <taxon>Myida</taxon>
        <taxon>Dreissenoidea</taxon>
        <taxon>Dreissenidae</taxon>
        <taxon>Dreissena</taxon>
    </lineage>
</organism>
<reference evidence="3" key="1">
    <citation type="journal article" date="2019" name="bioRxiv">
        <title>The Genome of the Zebra Mussel, Dreissena polymorpha: A Resource for Invasive Species Research.</title>
        <authorList>
            <person name="McCartney M.A."/>
            <person name="Auch B."/>
            <person name="Kono T."/>
            <person name="Mallez S."/>
            <person name="Zhang Y."/>
            <person name="Obille A."/>
            <person name="Becker A."/>
            <person name="Abrahante J.E."/>
            <person name="Garbe J."/>
            <person name="Badalamenti J.P."/>
            <person name="Herman A."/>
            <person name="Mangelson H."/>
            <person name="Liachko I."/>
            <person name="Sullivan S."/>
            <person name="Sone E.D."/>
            <person name="Koren S."/>
            <person name="Silverstein K.A.T."/>
            <person name="Beckman K.B."/>
            <person name="Gohl D.M."/>
        </authorList>
    </citation>
    <scope>NUCLEOTIDE SEQUENCE</scope>
    <source>
        <strain evidence="3">Duluth1</strain>
        <tissue evidence="3">Whole animal</tissue>
    </source>
</reference>
<evidence type="ECO:0000259" key="2">
    <source>
        <dbReference type="Pfam" id="PF16026"/>
    </source>
</evidence>
<dbReference type="AlphaFoldDB" id="A0A9D4QUB2"/>
<dbReference type="InterPro" id="IPR031981">
    <property type="entry name" value="MIEAP_C"/>
</dbReference>
<dbReference type="EMBL" id="JAIWYP010000004">
    <property type="protein sequence ID" value="KAH3843313.1"/>
    <property type="molecule type" value="Genomic_DNA"/>
</dbReference>
<sequence length="253" mass="28797">MSLGKDWQSLSKEHNDLKSRFSKLAGHKLTDQNPDLSDPSDPNRAMKLSDKFGALYDDAWTDAFEHLTGKQKQNPRDVIQFLLERLKDCWESCKKVADTWKESLKHKFLHPVQDNDAMSKMAGEKMKLRLGSKEQRLVGDACLKIAPTVGVLVKQYFITQMKTNKLTNDCLTYLEGCVDVCWLMVFAEPPLHIDFNIKQGDKFDPNRHTAYSSSGETVEFLVWPPLYNALDGGGMLLSKGTVSTERKIVKQRK</sequence>